<dbReference type="CDD" id="cd06404">
    <property type="entry name" value="PB1_aPKC"/>
    <property type="match status" value="1"/>
</dbReference>
<dbReference type="EMBL" id="LR899012">
    <property type="protein sequence ID" value="CAD7089192.1"/>
    <property type="molecule type" value="Genomic_DNA"/>
</dbReference>
<dbReference type="InterPro" id="IPR034877">
    <property type="entry name" value="PB1_aPKC"/>
</dbReference>
<dbReference type="PROSITE" id="PS51745">
    <property type="entry name" value="PB1"/>
    <property type="match status" value="1"/>
</dbReference>
<dbReference type="SUPFAM" id="SSF54277">
    <property type="entry name" value="CAD &amp; PB1 domains"/>
    <property type="match status" value="1"/>
</dbReference>
<evidence type="ECO:0000313" key="3">
    <source>
        <dbReference type="Proteomes" id="UP000594454"/>
    </source>
</evidence>
<proteinExistence type="predicted"/>
<dbReference type="SMART" id="SM00666">
    <property type="entry name" value="PB1"/>
    <property type="match status" value="1"/>
</dbReference>
<name>A0A7R8YYP4_HERIL</name>
<feature type="domain" description="PB1" evidence="1">
    <location>
        <begin position="14"/>
        <end position="97"/>
    </location>
</feature>
<evidence type="ECO:0000313" key="2">
    <source>
        <dbReference type="EMBL" id="CAD7089192.1"/>
    </source>
</evidence>
<sequence>MPSQPANDGGNANEIKVKTAYNGEVMITYIDENITFEQLCREIRGICRFSPDQDFTMKWVDEENDPCTLSTQMELAEAIRLYEVNRDSELVIHAVIDFYLGIA</sequence>
<dbReference type="Proteomes" id="UP000594454">
    <property type="component" value="Chromosome 4"/>
</dbReference>
<protein>
    <recommendedName>
        <fullName evidence="1">PB1 domain-containing protein</fullName>
    </recommendedName>
</protein>
<accession>A0A7R8YYP4</accession>
<keyword evidence="3" id="KW-1185">Reference proteome</keyword>
<gene>
    <name evidence="2" type="ORF">HERILL_LOCUS11763</name>
</gene>
<dbReference type="Pfam" id="PF00564">
    <property type="entry name" value="PB1"/>
    <property type="match status" value="1"/>
</dbReference>
<dbReference type="Gene3D" id="3.10.20.90">
    <property type="entry name" value="Phosphatidylinositol 3-kinase Catalytic Subunit, Chain A, domain 1"/>
    <property type="match status" value="1"/>
</dbReference>
<reference evidence="2 3" key="1">
    <citation type="submission" date="2020-11" db="EMBL/GenBank/DDBJ databases">
        <authorList>
            <person name="Wallbank WR R."/>
            <person name="Pardo Diaz C."/>
            <person name="Kozak K."/>
            <person name="Martin S."/>
            <person name="Jiggins C."/>
            <person name="Moest M."/>
            <person name="Warren A I."/>
            <person name="Generalovic N T."/>
            <person name="Byers J.R.P. K."/>
            <person name="Montejo-Kovacevich G."/>
            <person name="Yen C E."/>
        </authorList>
    </citation>
    <scope>NUCLEOTIDE SEQUENCE [LARGE SCALE GENOMIC DNA]</scope>
</reference>
<organism evidence="2 3">
    <name type="scientific">Hermetia illucens</name>
    <name type="common">Black soldier fly</name>
    <dbReference type="NCBI Taxonomy" id="343691"/>
    <lineage>
        <taxon>Eukaryota</taxon>
        <taxon>Metazoa</taxon>
        <taxon>Ecdysozoa</taxon>
        <taxon>Arthropoda</taxon>
        <taxon>Hexapoda</taxon>
        <taxon>Insecta</taxon>
        <taxon>Pterygota</taxon>
        <taxon>Neoptera</taxon>
        <taxon>Endopterygota</taxon>
        <taxon>Diptera</taxon>
        <taxon>Brachycera</taxon>
        <taxon>Stratiomyomorpha</taxon>
        <taxon>Stratiomyidae</taxon>
        <taxon>Hermetiinae</taxon>
        <taxon>Hermetia</taxon>
    </lineage>
</organism>
<dbReference type="InterPro" id="IPR053793">
    <property type="entry name" value="PB1-like"/>
</dbReference>
<evidence type="ECO:0000259" key="1">
    <source>
        <dbReference type="PROSITE" id="PS51745"/>
    </source>
</evidence>
<dbReference type="InterPro" id="IPR000270">
    <property type="entry name" value="PB1_dom"/>
</dbReference>
<dbReference type="AlphaFoldDB" id="A0A7R8YYP4"/>
<dbReference type="InParanoid" id="A0A7R8YYP4"/>
<dbReference type="FunFam" id="3.10.20.90:FF:000071">
    <property type="entry name" value="Protein kinase C"/>
    <property type="match status" value="1"/>
</dbReference>